<dbReference type="EMBL" id="JAMKFB020000010">
    <property type="protein sequence ID" value="KAL0182462.1"/>
    <property type="molecule type" value="Genomic_DNA"/>
</dbReference>
<name>A0ABD0Q8C3_CIRMR</name>
<dbReference type="Proteomes" id="UP001529510">
    <property type="component" value="Unassembled WGS sequence"/>
</dbReference>
<evidence type="ECO:0000313" key="2">
    <source>
        <dbReference type="EMBL" id="KAL0182462.1"/>
    </source>
</evidence>
<gene>
    <name evidence="2" type="ORF">M9458_021837</name>
</gene>
<proteinExistence type="predicted"/>
<comment type="caution">
    <text evidence="2">The sequence shown here is derived from an EMBL/GenBank/DDBJ whole genome shotgun (WGS) entry which is preliminary data.</text>
</comment>
<organism evidence="2 3">
    <name type="scientific">Cirrhinus mrigala</name>
    <name type="common">Mrigala</name>
    <dbReference type="NCBI Taxonomy" id="683832"/>
    <lineage>
        <taxon>Eukaryota</taxon>
        <taxon>Metazoa</taxon>
        <taxon>Chordata</taxon>
        <taxon>Craniata</taxon>
        <taxon>Vertebrata</taxon>
        <taxon>Euteleostomi</taxon>
        <taxon>Actinopterygii</taxon>
        <taxon>Neopterygii</taxon>
        <taxon>Teleostei</taxon>
        <taxon>Ostariophysi</taxon>
        <taxon>Cypriniformes</taxon>
        <taxon>Cyprinidae</taxon>
        <taxon>Labeoninae</taxon>
        <taxon>Labeonini</taxon>
        <taxon>Cirrhinus</taxon>
    </lineage>
</organism>
<evidence type="ECO:0000256" key="1">
    <source>
        <dbReference type="SAM" id="MobiDB-lite"/>
    </source>
</evidence>
<feature type="compositionally biased region" description="Polar residues" evidence="1">
    <location>
        <begin position="79"/>
        <end position="106"/>
    </location>
</feature>
<reference evidence="2 3" key="1">
    <citation type="submission" date="2024-05" db="EMBL/GenBank/DDBJ databases">
        <title>Genome sequencing and assembly of Indian major carp, Cirrhinus mrigala (Hamilton, 1822).</title>
        <authorList>
            <person name="Mohindra V."/>
            <person name="Chowdhury L.M."/>
            <person name="Lal K."/>
            <person name="Jena J.K."/>
        </authorList>
    </citation>
    <scope>NUCLEOTIDE SEQUENCE [LARGE SCALE GENOMIC DNA]</scope>
    <source>
        <strain evidence="2">CM1030</strain>
        <tissue evidence="2">Blood</tissue>
    </source>
</reference>
<accession>A0ABD0Q8C3</accession>
<dbReference type="AlphaFoldDB" id="A0ABD0Q8C3"/>
<evidence type="ECO:0000313" key="3">
    <source>
        <dbReference type="Proteomes" id="UP001529510"/>
    </source>
</evidence>
<feature type="region of interest" description="Disordered" evidence="1">
    <location>
        <begin position="1"/>
        <end position="113"/>
    </location>
</feature>
<feature type="non-terminal residue" evidence="2">
    <location>
        <position position="113"/>
    </location>
</feature>
<feature type="compositionally biased region" description="Polar residues" evidence="1">
    <location>
        <begin position="59"/>
        <end position="71"/>
    </location>
</feature>
<keyword evidence="3" id="KW-1185">Reference proteome</keyword>
<sequence>MRDHTYRPYSLPSPPSSAQSQGLHNKKPAKQGQPHHLVRDHPGPHPRGAKGGWDCPSPANLTSVPYSQQHQLPPPQRHTGPSSSPATSVPQSRFNTAQPDWKTQSRSGKHGSS</sequence>
<protein>
    <submittedName>
        <fullName evidence="2">Uncharacterized protein</fullName>
    </submittedName>
</protein>